<dbReference type="RefSeq" id="WP_038263060.1">
    <property type="nucleotide sequence ID" value="NZ_FSRH01000008.1"/>
</dbReference>
<reference evidence="2 3" key="1">
    <citation type="submission" date="2014-03" db="EMBL/GenBank/DDBJ databases">
        <title>Genome sequence of Clostridium litorale W6, DSM 5388.</title>
        <authorList>
            <person name="Poehlein A."/>
            <person name="Jagirdar A."/>
            <person name="Khonsari B."/>
            <person name="Chibani C.M."/>
            <person name="Gutierrez Gutierrez D.A."/>
            <person name="Davydova E."/>
            <person name="Alghaithi H.S."/>
            <person name="Nair K.P."/>
            <person name="Dhamotharan K."/>
            <person name="Chandran L."/>
            <person name="G W."/>
            <person name="Daniel R."/>
        </authorList>
    </citation>
    <scope>NUCLEOTIDE SEQUENCE [LARGE SCALE GENOMIC DNA]</scope>
    <source>
        <strain evidence="2 3">W6</strain>
    </source>
</reference>
<dbReference type="Pfam" id="PF14594">
    <property type="entry name" value="Sipho_Gp37"/>
    <property type="match status" value="1"/>
</dbReference>
<dbReference type="OrthoDB" id="9255846at2"/>
<evidence type="ECO:0000313" key="3">
    <source>
        <dbReference type="Proteomes" id="UP000027946"/>
    </source>
</evidence>
<name>A0A069RFS1_PEPLI</name>
<evidence type="ECO:0000259" key="1">
    <source>
        <dbReference type="Pfam" id="PF14594"/>
    </source>
</evidence>
<comment type="caution">
    <text evidence="2">The sequence shown here is derived from an EMBL/GenBank/DDBJ whole genome shotgun (WGS) entry which is preliminary data.</text>
</comment>
<dbReference type="Proteomes" id="UP000027946">
    <property type="component" value="Unassembled WGS sequence"/>
</dbReference>
<dbReference type="EMBL" id="JJMM01000008">
    <property type="protein sequence ID" value="KDR95894.1"/>
    <property type="molecule type" value="Genomic_DNA"/>
</dbReference>
<accession>A0A069RFS1</accession>
<dbReference type="STRING" id="1121324.CLIT_8c00630"/>
<sequence length="365" mass="41113">MKPIRILTPDLELVGEIDNYSSLVFCRKYHAPGEFQLVTNIKVQNAQALQKNNFIMLGADKNKVGIIRHREIGTNEKGEEILQIKGYALGHIMSQRITIPPDGQAQDIQEADAETVMKHYVQRNCLDVPGMEFSNLVVAENQHRAGIIKWQSRYKNLSEELEKISKVSGLGWGVHIDSNLNKWIFDVYMGKNLSVNQQINPPVIFSPEFDNIDSQDLTDSLIGYFNFAIVGGKGEGAAREIVAVGTEATGLDRYVTFIDARDIEDSEDLQERGMAKLLEYEKITSFNSKISQSGPFKYEKDWNLGDVVTVQNKSWGITMDVRVTQVEEIYEEEGFKLKATFGEGIPTLIQKIRSSLSDLNVESTK</sequence>
<keyword evidence="3" id="KW-1185">Reference proteome</keyword>
<proteinExistence type="predicted"/>
<evidence type="ECO:0000313" key="2">
    <source>
        <dbReference type="EMBL" id="KDR95894.1"/>
    </source>
</evidence>
<gene>
    <name evidence="2" type="ORF">CLIT_8c00630</name>
</gene>
<feature type="domain" description="Gp28/Gp37-like" evidence="1">
    <location>
        <begin position="3"/>
        <end position="343"/>
    </location>
</feature>
<dbReference type="InterPro" id="IPR029432">
    <property type="entry name" value="Gp28/Gp37-like_dom"/>
</dbReference>
<protein>
    <submittedName>
        <fullName evidence="2">Phage protein</fullName>
    </submittedName>
</protein>
<dbReference type="AlphaFoldDB" id="A0A069RFS1"/>
<organism evidence="2 3">
    <name type="scientific">Peptoclostridium litorale DSM 5388</name>
    <dbReference type="NCBI Taxonomy" id="1121324"/>
    <lineage>
        <taxon>Bacteria</taxon>
        <taxon>Bacillati</taxon>
        <taxon>Bacillota</taxon>
        <taxon>Clostridia</taxon>
        <taxon>Peptostreptococcales</taxon>
        <taxon>Peptoclostridiaceae</taxon>
        <taxon>Peptoclostridium</taxon>
    </lineage>
</organism>
<dbReference type="eggNOG" id="ENOG502Z9TX">
    <property type="taxonomic scope" value="Bacteria"/>
</dbReference>